<gene>
    <name evidence="1" type="ORF">DPMN_033195</name>
</gene>
<name>A0A9D4RKR7_DREPO</name>
<dbReference type="InterPro" id="IPR028280">
    <property type="entry name" value="Njmu-R1"/>
</dbReference>
<accession>A0A9D4RKR7</accession>
<dbReference type="Pfam" id="PF15053">
    <property type="entry name" value="Njmu-R1"/>
    <property type="match status" value="1"/>
</dbReference>
<keyword evidence="2" id="KW-1185">Reference proteome</keyword>
<dbReference type="PANTHER" id="PTHR14416:SF2">
    <property type="entry name" value="PROTEIN NJMU-R1"/>
    <property type="match status" value="1"/>
</dbReference>
<dbReference type="Proteomes" id="UP000828390">
    <property type="component" value="Unassembled WGS sequence"/>
</dbReference>
<dbReference type="PANTHER" id="PTHR14416">
    <property type="entry name" value="PROTEIN NJMU-R1"/>
    <property type="match status" value="1"/>
</dbReference>
<evidence type="ECO:0000313" key="2">
    <source>
        <dbReference type="Proteomes" id="UP000828390"/>
    </source>
</evidence>
<proteinExistence type="predicted"/>
<evidence type="ECO:0000313" key="1">
    <source>
        <dbReference type="EMBL" id="KAH3870017.1"/>
    </source>
</evidence>
<comment type="caution">
    <text evidence="1">The sequence shown here is derived from an EMBL/GenBank/DDBJ whole genome shotgun (WGS) entry which is preliminary data.</text>
</comment>
<protein>
    <submittedName>
        <fullName evidence="1">Uncharacterized protein</fullName>
    </submittedName>
</protein>
<dbReference type="GO" id="GO:0005802">
    <property type="term" value="C:trans-Golgi network"/>
    <property type="evidence" value="ECO:0007669"/>
    <property type="project" value="InterPro"/>
</dbReference>
<reference evidence="1" key="2">
    <citation type="submission" date="2020-11" db="EMBL/GenBank/DDBJ databases">
        <authorList>
            <person name="McCartney M.A."/>
            <person name="Auch B."/>
            <person name="Kono T."/>
            <person name="Mallez S."/>
            <person name="Becker A."/>
            <person name="Gohl D.M."/>
            <person name="Silverstein K.A.T."/>
            <person name="Koren S."/>
            <person name="Bechman K.B."/>
            <person name="Herman A."/>
            <person name="Abrahante J.E."/>
            <person name="Garbe J."/>
        </authorList>
    </citation>
    <scope>NUCLEOTIDE SEQUENCE</scope>
    <source>
        <strain evidence="1">Duluth1</strain>
        <tissue evidence="1">Whole animal</tissue>
    </source>
</reference>
<dbReference type="EMBL" id="JAIWYP010000002">
    <property type="protein sequence ID" value="KAH3870017.1"/>
    <property type="molecule type" value="Genomic_DNA"/>
</dbReference>
<reference evidence="1" key="1">
    <citation type="journal article" date="2019" name="bioRxiv">
        <title>The Genome of the Zebra Mussel, Dreissena polymorpha: A Resource for Invasive Species Research.</title>
        <authorList>
            <person name="McCartney M.A."/>
            <person name="Auch B."/>
            <person name="Kono T."/>
            <person name="Mallez S."/>
            <person name="Zhang Y."/>
            <person name="Obille A."/>
            <person name="Becker A."/>
            <person name="Abrahante J.E."/>
            <person name="Garbe J."/>
            <person name="Badalamenti J.P."/>
            <person name="Herman A."/>
            <person name="Mangelson H."/>
            <person name="Liachko I."/>
            <person name="Sullivan S."/>
            <person name="Sone E.D."/>
            <person name="Koren S."/>
            <person name="Silverstein K.A.T."/>
            <person name="Beckman K.B."/>
            <person name="Gohl D.M."/>
        </authorList>
    </citation>
    <scope>NUCLEOTIDE SEQUENCE</scope>
    <source>
        <strain evidence="1">Duluth1</strain>
        <tissue evidence="1">Whole animal</tissue>
    </source>
</reference>
<organism evidence="1 2">
    <name type="scientific">Dreissena polymorpha</name>
    <name type="common">Zebra mussel</name>
    <name type="synonym">Mytilus polymorpha</name>
    <dbReference type="NCBI Taxonomy" id="45954"/>
    <lineage>
        <taxon>Eukaryota</taxon>
        <taxon>Metazoa</taxon>
        <taxon>Spiralia</taxon>
        <taxon>Lophotrochozoa</taxon>
        <taxon>Mollusca</taxon>
        <taxon>Bivalvia</taxon>
        <taxon>Autobranchia</taxon>
        <taxon>Heteroconchia</taxon>
        <taxon>Euheterodonta</taxon>
        <taxon>Imparidentia</taxon>
        <taxon>Neoheterodontei</taxon>
        <taxon>Myida</taxon>
        <taxon>Dreissenoidea</taxon>
        <taxon>Dreissenidae</taxon>
        <taxon>Dreissena</taxon>
    </lineage>
</organism>
<dbReference type="AlphaFoldDB" id="A0A9D4RKR7"/>
<sequence>MNPEGDVPDDIGASLQNWHSIAVDYMVRCNLALGDNLKYLVYAALMDHKLQVSGGTEELQTDIKRFYAACSMSDILSQLRESRATQADHSPMGSIDMLTDLNTTQAESQAALTVSITEDSIKLDSSDCNLFCEEWAGKLAKAEYRENALRLKQIIDLLKLKFIQTMNVLKRLLRDAEKDFYTLYRTFLFLRDSGNNEILLHYVSTEGSSETAKVLVVLRDFIQEQTVQ</sequence>
<dbReference type="GO" id="GO:0099041">
    <property type="term" value="P:vesicle tethering to Golgi"/>
    <property type="evidence" value="ECO:0007669"/>
    <property type="project" value="InterPro"/>
</dbReference>